<sequence length="99" mass="11709">MSEKPNATSRKFQTFNLKKNSLCEMLQMEIENMEEKSSAAQIQFPFHQKLVVVGLRDKQQQKVELREKSIFFPPPLELQWLHHTSSSSLPFFSVKRREK</sequence>
<proteinExistence type="predicted"/>
<dbReference type="AlphaFoldDB" id="A0A1J1HR82"/>
<feature type="coiled-coil region" evidence="1">
    <location>
        <begin position="16"/>
        <end position="43"/>
    </location>
</feature>
<keyword evidence="3" id="KW-1185">Reference proteome</keyword>
<organism evidence="2 3">
    <name type="scientific">Clunio marinus</name>
    <dbReference type="NCBI Taxonomy" id="568069"/>
    <lineage>
        <taxon>Eukaryota</taxon>
        <taxon>Metazoa</taxon>
        <taxon>Ecdysozoa</taxon>
        <taxon>Arthropoda</taxon>
        <taxon>Hexapoda</taxon>
        <taxon>Insecta</taxon>
        <taxon>Pterygota</taxon>
        <taxon>Neoptera</taxon>
        <taxon>Endopterygota</taxon>
        <taxon>Diptera</taxon>
        <taxon>Nematocera</taxon>
        <taxon>Chironomoidea</taxon>
        <taxon>Chironomidae</taxon>
        <taxon>Clunio</taxon>
    </lineage>
</organism>
<evidence type="ECO:0000313" key="3">
    <source>
        <dbReference type="Proteomes" id="UP000183832"/>
    </source>
</evidence>
<name>A0A1J1HR82_9DIPT</name>
<dbReference type="Proteomes" id="UP000183832">
    <property type="component" value="Unassembled WGS sequence"/>
</dbReference>
<accession>A0A1J1HR82</accession>
<protein>
    <submittedName>
        <fullName evidence="2">CLUMA_CG004182, isoform A</fullName>
    </submittedName>
</protein>
<reference evidence="2 3" key="1">
    <citation type="submission" date="2015-04" db="EMBL/GenBank/DDBJ databases">
        <authorList>
            <person name="Syromyatnikov M.Y."/>
            <person name="Popov V.N."/>
        </authorList>
    </citation>
    <scope>NUCLEOTIDE SEQUENCE [LARGE SCALE GENOMIC DNA]</scope>
</reference>
<dbReference type="EMBL" id="CVRI01000019">
    <property type="protein sequence ID" value="CRK90475.1"/>
    <property type="molecule type" value="Genomic_DNA"/>
</dbReference>
<gene>
    <name evidence="2" type="ORF">CLUMA_CG004182</name>
</gene>
<evidence type="ECO:0000256" key="1">
    <source>
        <dbReference type="SAM" id="Coils"/>
    </source>
</evidence>
<keyword evidence="1" id="KW-0175">Coiled coil</keyword>
<evidence type="ECO:0000313" key="2">
    <source>
        <dbReference type="EMBL" id="CRK90475.1"/>
    </source>
</evidence>